<dbReference type="Proteomes" id="UP000305929">
    <property type="component" value="Unassembled WGS sequence"/>
</dbReference>
<comment type="caution">
    <text evidence="3">The sequence shown here is derived from an EMBL/GenBank/DDBJ whole genome shotgun (WGS) entry which is preliminary data.</text>
</comment>
<name>A0A4U5WUF8_STRLS</name>
<reference evidence="3 4" key="1">
    <citation type="submission" date="2019-04" db="EMBL/GenBank/DDBJ databases">
        <title>Streptomyces lasaliensis sp. nov., an Actinomycete isolated from soil which produces the polyether antibiotic lasalocid.</title>
        <authorList>
            <person name="Erwin G."/>
            <person name="Haber C."/>
        </authorList>
    </citation>
    <scope>NUCLEOTIDE SEQUENCE [LARGE SCALE GENOMIC DNA]</scope>
    <source>
        <strain evidence="3 4">X-537</strain>
    </source>
</reference>
<feature type="domain" description="Hemerythrin-like" evidence="2">
    <location>
        <begin position="20"/>
        <end position="132"/>
    </location>
</feature>
<dbReference type="CDD" id="cd12108">
    <property type="entry name" value="Hr-like"/>
    <property type="match status" value="1"/>
</dbReference>
<evidence type="ECO:0000313" key="3">
    <source>
        <dbReference type="EMBL" id="TKT04406.1"/>
    </source>
</evidence>
<accession>A0A4U5WUF8</accession>
<evidence type="ECO:0000256" key="1">
    <source>
        <dbReference type="SAM" id="MobiDB-lite"/>
    </source>
</evidence>
<feature type="compositionally biased region" description="Basic and acidic residues" evidence="1">
    <location>
        <begin position="194"/>
        <end position="206"/>
    </location>
</feature>
<gene>
    <name evidence="3" type="ORF">E4U91_33175</name>
</gene>
<dbReference type="PANTHER" id="PTHR35585">
    <property type="entry name" value="HHE DOMAIN PROTEIN (AFU_ORTHOLOGUE AFUA_4G00730)"/>
    <property type="match status" value="1"/>
</dbReference>
<dbReference type="InterPro" id="IPR012312">
    <property type="entry name" value="Hemerythrin-like"/>
</dbReference>
<proteinExistence type="predicted"/>
<dbReference type="PANTHER" id="PTHR35585:SF1">
    <property type="entry name" value="HHE DOMAIN PROTEIN (AFU_ORTHOLOGUE AFUA_4G00730)"/>
    <property type="match status" value="1"/>
</dbReference>
<keyword evidence="4" id="KW-1185">Reference proteome</keyword>
<dbReference type="Gene3D" id="1.20.120.520">
    <property type="entry name" value="nmb1532 protein domain like"/>
    <property type="match status" value="1"/>
</dbReference>
<dbReference type="Pfam" id="PF01814">
    <property type="entry name" value="Hemerythrin"/>
    <property type="match status" value="1"/>
</dbReference>
<evidence type="ECO:0000259" key="2">
    <source>
        <dbReference type="Pfam" id="PF01814"/>
    </source>
</evidence>
<dbReference type="OrthoDB" id="3212362at2"/>
<evidence type="ECO:0000313" key="4">
    <source>
        <dbReference type="Proteomes" id="UP000305929"/>
    </source>
</evidence>
<dbReference type="EMBL" id="SZNQ01000001">
    <property type="protein sequence ID" value="TKT04406.1"/>
    <property type="molecule type" value="Genomic_DNA"/>
</dbReference>
<organism evidence="3 4">
    <name type="scientific">Streptomyces lasalocidi</name>
    <name type="common">Streptomyces lasaliensis</name>
    <dbReference type="NCBI Taxonomy" id="324833"/>
    <lineage>
        <taxon>Bacteria</taxon>
        <taxon>Bacillati</taxon>
        <taxon>Actinomycetota</taxon>
        <taxon>Actinomycetes</taxon>
        <taxon>Kitasatosporales</taxon>
        <taxon>Streptomycetaceae</taxon>
        <taxon>Streptomyces</taxon>
    </lineage>
</organism>
<protein>
    <submittedName>
        <fullName evidence="3">Hemerythrin domain-containing protein</fullName>
    </submittedName>
</protein>
<dbReference type="AlphaFoldDB" id="A0A4U5WUF8"/>
<sequence>MSELHTPQAGDDHAPDLDVVGLLMRQHGDIRNLFDEVEQSKGDERRDAFHRLVRLLAVHETAEEEVVHPFARRAFEGGEQVVEDRLAEERAAKETLSALDDLDTDDPEFLPKLRALRTDVQEHARAEERYEFTHIRRSTDVTNLATMAKAVKAAEAMAPTRPHPGVESATANVALGGVSSIRPDQRAASGAVHRKAEEGGDAEHRQPTTTRRGAVPGAASPA</sequence>
<dbReference type="RefSeq" id="WP_137310232.1">
    <property type="nucleotide sequence ID" value="NZ_SZNQ01000001.1"/>
</dbReference>
<feature type="region of interest" description="Disordered" evidence="1">
    <location>
        <begin position="178"/>
        <end position="222"/>
    </location>
</feature>